<evidence type="ECO:0000313" key="8">
    <source>
        <dbReference type="Proteomes" id="UP001597055"/>
    </source>
</evidence>
<keyword evidence="3" id="KW-0804">Transcription</keyword>
<accession>A0ABW3AHG6</accession>
<dbReference type="Proteomes" id="UP001597055">
    <property type="component" value="Unassembled WGS sequence"/>
</dbReference>
<keyword evidence="2 4" id="KW-0238">DNA-binding</keyword>
<evidence type="ECO:0000313" key="7">
    <source>
        <dbReference type="EMBL" id="MFD0790420.1"/>
    </source>
</evidence>
<reference evidence="8" key="1">
    <citation type="journal article" date="2019" name="Int. J. Syst. Evol. Microbiol.">
        <title>The Global Catalogue of Microorganisms (GCM) 10K type strain sequencing project: providing services to taxonomists for standard genome sequencing and annotation.</title>
        <authorList>
            <consortium name="The Broad Institute Genomics Platform"/>
            <consortium name="The Broad Institute Genome Sequencing Center for Infectious Disease"/>
            <person name="Wu L."/>
            <person name="Ma J."/>
        </authorList>
    </citation>
    <scope>NUCLEOTIDE SEQUENCE [LARGE SCALE GENOMIC DNA]</scope>
    <source>
        <strain evidence="8">CCUG 54523</strain>
    </source>
</reference>
<dbReference type="PANTHER" id="PTHR30055">
    <property type="entry name" value="HTH-TYPE TRANSCRIPTIONAL REGULATOR RUTR"/>
    <property type="match status" value="1"/>
</dbReference>
<evidence type="ECO:0000256" key="3">
    <source>
        <dbReference type="ARBA" id="ARBA00023163"/>
    </source>
</evidence>
<feature type="domain" description="HTH tetR-type" evidence="6">
    <location>
        <begin position="19"/>
        <end position="79"/>
    </location>
</feature>
<dbReference type="PROSITE" id="PS01081">
    <property type="entry name" value="HTH_TETR_1"/>
    <property type="match status" value="1"/>
</dbReference>
<keyword evidence="1" id="KW-0805">Transcription regulation</keyword>
<evidence type="ECO:0000256" key="1">
    <source>
        <dbReference type="ARBA" id="ARBA00023015"/>
    </source>
</evidence>
<dbReference type="InterPro" id="IPR009057">
    <property type="entry name" value="Homeodomain-like_sf"/>
</dbReference>
<evidence type="ECO:0000259" key="6">
    <source>
        <dbReference type="PROSITE" id="PS50977"/>
    </source>
</evidence>
<dbReference type="InterPro" id="IPR041490">
    <property type="entry name" value="KstR2_TetR_C"/>
</dbReference>
<evidence type="ECO:0000256" key="5">
    <source>
        <dbReference type="SAM" id="MobiDB-lite"/>
    </source>
</evidence>
<evidence type="ECO:0000256" key="4">
    <source>
        <dbReference type="PROSITE-ProRule" id="PRU00335"/>
    </source>
</evidence>
<proteinExistence type="predicted"/>
<dbReference type="SUPFAM" id="SSF48498">
    <property type="entry name" value="Tetracyclin repressor-like, C-terminal domain"/>
    <property type="match status" value="1"/>
</dbReference>
<dbReference type="InterPro" id="IPR036271">
    <property type="entry name" value="Tet_transcr_reg_TetR-rel_C_sf"/>
</dbReference>
<dbReference type="RefSeq" id="WP_204978241.1">
    <property type="nucleotide sequence ID" value="NZ_JBHTII010000001.1"/>
</dbReference>
<sequence>MSRRTAEKTDVDGSKRAARPGPSPIIAAALEAFYRVGYGAATVRDIASRANVTVAAVYHHFESKQDMLVHIMSRAMRDNLEAVRAQRKLHEGNPREQLWHMVGAIVEYHTGHQAEAFVGGSELRSLEEPGRSLIVALRDEEEAEFRGVMERGVADGVFEAGNPVLATRAILAMASAVASWYRPDGPLTLAELQSEYGDMALRLAGLVRE</sequence>
<feature type="DNA-binding region" description="H-T-H motif" evidence="4">
    <location>
        <begin position="42"/>
        <end position="61"/>
    </location>
</feature>
<dbReference type="PROSITE" id="PS50977">
    <property type="entry name" value="HTH_TETR_2"/>
    <property type="match status" value="1"/>
</dbReference>
<dbReference type="Gene3D" id="1.10.357.10">
    <property type="entry name" value="Tetracycline Repressor, domain 2"/>
    <property type="match status" value="1"/>
</dbReference>
<dbReference type="InterPro" id="IPR050109">
    <property type="entry name" value="HTH-type_TetR-like_transc_reg"/>
</dbReference>
<name>A0ABW3AHG6_9MICO</name>
<evidence type="ECO:0000256" key="2">
    <source>
        <dbReference type="ARBA" id="ARBA00023125"/>
    </source>
</evidence>
<feature type="compositionally biased region" description="Basic and acidic residues" evidence="5">
    <location>
        <begin position="1"/>
        <end position="15"/>
    </location>
</feature>
<keyword evidence="8" id="KW-1185">Reference proteome</keyword>
<dbReference type="EMBL" id="JBHTII010000001">
    <property type="protein sequence ID" value="MFD0790420.1"/>
    <property type="molecule type" value="Genomic_DNA"/>
</dbReference>
<gene>
    <name evidence="7" type="ORF">ACFQ0P_08420</name>
</gene>
<dbReference type="InterPro" id="IPR023772">
    <property type="entry name" value="DNA-bd_HTH_TetR-type_CS"/>
</dbReference>
<dbReference type="SUPFAM" id="SSF46689">
    <property type="entry name" value="Homeodomain-like"/>
    <property type="match status" value="1"/>
</dbReference>
<comment type="caution">
    <text evidence="7">The sequence shown here is derived from an EMBL/GenBank/DDBJ whole genome shotgun (WGS) entry which is preliminary data.</text>
</comment>
<dbReference type="PANTHER" id="PTHR30055:SF234">
    <property type="entry name" value="HTH-TYPE TRANSCRIPTIONAL REGULATOR BETI"/>
    <property type="match status" value="1"/>
</dbReference>
<dbReference type="Pfam" id="PF00440">
    <property type="entry name" value="TetR_N"/>
    <property type="match status" value="1"/>
</dbReference>
<organism evidence="7 8">
    <name type="scientific">Microbacterium insulae</name>
    <dbReference type="NCBI Taxonomy" id="483014"/>
    <lineage>
        <taxon>Bacteria</taxon>
        <taxon>Bacillati</taxon>
        <taxon>Actinomycetota</taxon>
        <taxon>Actinomycetes</taxon>
        <taxon>Micrococcales</taxon>
        <taxon>Microbacteriaceae</taxon>
        <taxon>Microbacterium</taxon>
    </lineage>
</organism>
<feature type="region of interest" description="Disordered" evidence="5">
    <location>
        <begin position="1"/>
        <end position="20"/>
    </location>
</feature>
<dbReference type="InterPro" id="IPR001647">
    <property type="entry name" value="HTH_TetR"/>
</dbReference>
<dbReference type="PRINTS" id="PR00455">
    <property type="entry name" value="HTHTETR"/>
</dbReference>
<dbReference type="Pfam" id="PF17932">
    <property type="entry name" value="TetR_C_24"/>
    <property type="match status" value="1"/>
</dbReference>
<protein>
    <submittedName>
        <fullName evidence="7">TetR/AcrR family transcriptional regulator</fullName>
    </submittedName>
</protein>